<comment type="caution">
    <text evidence="2">The sequence shown here is derived from an EMBL/GenBank/DDBJ whole genome shotgun (WGS) entry which is preliminary data.</text>
</comment>
<feature type="domain" description="Calcineurin-like phosphoesterase" evidence="1">
    <location>
        <begin position="6"/>
        <end position="199"/>
    </location>
</feature>
<dbReference type="OrthoDB" id="9807890at2"/>
<dbReference type="PANTHER" id="PTHR42850:SF4">
    <property type="entry name" value="ZINC-DEPENDENT ENDOPOLYPHOSPHATASE"/>
    <property type="match status" value="1"/>
</dbReference>
<gene>
    <name evidence="2" type="ORF">MGEO_02150</name>
</gene>
<organism evidence="2 3">
    <name type="scientific">Marivita geojedonensis</name>
    <dbReference type="NCBI Taxonomy" id="1123756"/>
    <lineage>
        <taxon>Bacteria</taxon>
        <taxon>Pseudomonadati</taxon>
        <taxon>Pseudomonadota</taxon>
        <taxon>Alphaproteobacteria</taxon>
        <taxon>Rhodobacterales</taxon>
        <taxon>Roseobacteraceae</taxon>
        <taxon>Marivita</taxon>
    </lineage>
</organism>
<keyword evidence="3" id="KW-1185">Reference proteome</keyword>
<dbReference type="GO" id="GO:0110154">
    <property type="term" value="P:RNA decapping"/>
    <property type="evidence" value="ECO:0007669"/>
    <property type="project" value="TreeGrafter"/>
</dbReference>
<dbReference type="RefSeq" id="WP_085635037.1">
    <property type="nucleotide sequence ID" value="NZ_JFKC01000001.1"/>
</dbReference>
<sequence>MTGILYAIGDIHGQHGMLETALSQIDADGGANARVVFLGDYVDRGPDSKGVIDTLVDGQNAGRDWICLKGNHDRFFEWYLHPDGPRFDPHLLVGYHWFHPAIGGTETIASYGVYLPDRIRKADLADLLHAEVPETHKAFLRGLKTSHLEDGLFFAHAGIRPGVPLDQQAENDLLWIRQEFHSDKRDHGSIVVHGHTPVDAPERYANRINLDTGAGYGRPLTVAVFEEDEVFRLTDMGRERIPSRS</sequence>
<dbReference type="PANTHER" id="PTHR42850">
    <property type="entry name" value="METALLOPHOSPHOESTERASE"/>
    <property type="match status" value="1"/>
</dbReference>
<dbReference type="GO" id="GO:0016791">
    <property type="term" value="F:phosphatase activity"/>
    <property type="evidence" value="ECO:0007669"/>
    <property type="project" value="TreeGrafter"/>
</dbReference>
<evidence type="ECO:0000313" key="2">
    <source>
        <dbReference type="EMBL" id="OSQ53368.1"/>
    </source>
</evidence>
<dbReference type="InterPro" id="IPR050126">
    <property type="entry name" value="Ap4A_hydrolase"/>
</dbReference>
<protein>
    <submittedName>
        <fullName evidence="2">Serine/threonine protein phosphatase</fullName>
    </submittedName>
</protein>
<dbReference type="Pfam" id="PF00149">
    <property type="entry name" value="Metallophos"/>
    <property type="match status" value="1"/>
</dbReference>
<reference evidence="2 3" key="1">
    <citation type="submission" date="2014-03" db="EMBL/GenBank/DDBJ databases">
        <title>The draft genome sequence of Marivita geojedonensis KCTC 23882.</title>
        <authorList>
            <person name="Lai Q."/>
            <person name="Shao Z."/>
        </authorList>
    </citation>
    <scope>NUCLEOTIDE SEQUENCE [LARGE SCALE GENOMIC DNA]</scope>
    <source>
        <strain evidence="2 3">DPG-138</strain>
    </source>
</reference>
<dbReference type="InterPro" id="IPR004843">
    <property type="entry name" value="Calcineurin-like_PHP"/>
</dbReference>
<dbReference type="Gene3D" id="3.60.21.10">
    <property type="match status" value="1"/>
</dbReference>
<dbReference type="AlphaFoldDB" id="A0A1X4NRC7"/>
<dbReference type="CDD" id="cd00144">
    <property type="entry name" value="MPP_PPP_family"/>
    <property type="match status" value="1"/>
</dbReference>
<name>A0A1X4NRC7_9RHOB</name>
<dbReference type="Proteomes" id="UP000193926">
    <property type="component" value="Unassembled WGS sequence"/>
</dbReference>
<proteinExistence type="predicted"/>
<dbReference type="GO" id="GO:0005737">
    <property type="term" value="C:cytoplasm"/>
    <property type="evidence" value="ECO:0007669"/>
    <property type="project" value="TreeGrafter"/>
</dbReference>
<dbReference type="EMBL" id="JFKC01000001">
    <property type="protein sequence ID" value="OSQ53368.1"/>
    <property type="molecule type" value="Genomic_DNA"/>
</dbReference>
<dbReference type="SUPFAM" id="SSF56300">
    <property type="entry name" value="Metallo-dependent phosphatases"/>
    <property type="match status" value="1"/>
</dbReference>
<dbReference type="STRING" id="1123756.MGEO_02150"/>
<dbReference type="GO" id="GO:0008803">
    <property type="term" value="F:bis(5'-nucleosyl)-tetraphosphatase (symmetrical) activity"/>
    <property type="evidence" value="ECO:0007669"/>
    <property type="project" value="TreeGrafter"/>
</dbReference>
<accession>A0A1X4NRC7</accession>
<evidence type="ECO:0000313" key="3">
    <source>
        <dbReference type="Proteomes" id="UP000193926"/>
    </source>
</evidence>
<dbReference type="InterPro" id="IPR029052">
    <property type="entry name" value="Metallo-depent_PP-like"/>
</dbReference>
<evidence type="ECO:0000259" key="1">
    <source>
        <dbReference type="Pfam" id="PF00149"/>
    </source>
</evidence>